<dbReference type="GO" id="GO:0008115">
    <property type="term" value="F:sarcosine oxidase activity"/>
    <property type="evidence" value="ECO:0007669"/>
    <property type="project" value="InterPro"/>
</dbReference>
<feature type="domain" description="GCVT N-terminal" evidence="3">
    <location>
        <begin position="617"/>
        <end position="886"/>
    </location>
</feature>
<dbReference type="InterPro" id="IPR028896">
    <property type="entry name" value="GcvT/YgfZ/DmdA"/>
</dbReference>
<evidence type="ECO:0000313" key="7">
    <source>
        <dbReference type="Proteomes" id="UP000219050"/>
    </source>
</evidence>
<dbReference type="InterPro" id="IPR013977">
    <property type="entry name" value="GcvT_C"/>
</dbReference>
<dbReference type="Pfam" id="PF13510">
    <property type="entry name" value="Fer2_4"/>
    <property type="match status" value="1"/>
</dbReference>
<dbReference type="PANTHER" id="PTHR43757:SF2">
    <property type="entry name" value="AMINOMETHYLTRANSFERASE, MITOCHONDRIAL"/>
    <property type="match status" value="1"/>
</dbReference>
<evidence type="ECO:0000313" key="6">
    <source>
        <dbReference type="EMBL" id="ATI41814.1"/>
    </source>
</evidence>
<dbReference type="RefSeq" id="WP_097373155.1">
    <property type="nucleotide sequence ID" value="NZ_CP021404.1"/>
</dbReference>
<dbReference type="AlphaFoldDB" id="A0A291LYT6"/>
<organism evidence="6 7">
    <name type="scientific">Pacificitalea manganoxidans</name>
    <dbReference type="NCBI Taxonomy" id="1411902"/>
    <lineage>
        <taxon>Bacteria</taxon>
        <taxon>Pseudomonadati</taxon>
        <taxon>Pseudomonadota</taxon>
        <taxon>Alphaproteobacteria</taxon>
        <taxon>Rhodobacterales</taxon>
        <taxon>Paracoccaceae</taxon>
        <taxon>Pacificitalea</taxon>
    </lineage>
</organism>
<feature type="domain" description="Aminomethyltransferase C-terminal" evidence="4">
    <location>
        <begin position="907"/>
        <end position="992"/>
    </location>
</feature>
<dbReference type="InterPro" id="IPR042204">
    <property type="entry name" value="2Fe-2S-bd_N"/>
</dbReference>
<dbReference type="Pfam" id="PF08669">
    <property type="entry name" value="GCV_T_C"/>
    <property type="match status" value="1"/>
</dbReference>
<gene>
    <name evidence="6" type="ORF">CBW24_07255</name>
</gene>
<dbReference type="Proteomes" id="UP000219050">
    <property type="component" value="Chromosome"/>
</dbReference>
<name>A0A291LYT6_9RHOB</name>
<accession>A0A291LYT6</accession>
<reference evidence="6 7" key="1">
    <citation type="submission" date="2017-05" db="EMBL/GenBank/DDBJ databases">
        <title>Comparative genomic and metabolic analysis of manganese-oxidizing mechanisms in Celeribater manganoxidans DY25T: its adaption to the environment of polymetallic nodule.</title>
        <authorList>
            <person name="Wang X."/>
        </authorList>
    </citation>
    <scope>NUCLEOTIDE SEQUENCE [LARGE SCALE GENOMIC DNA]</scope>
    <source>
        <strain evidence="6 7">DY25</strain>
    </source>
</reference>
<dbReference type="PANTHER" id="PTHR43757">
    <property type="entry name" value="AMINOMETHYLTRANSFERASE"/>
    <property type="match status" value="1"/>
</dbReference>
<dbReference type="InterPro" id="IPR029043">
    <property type="entry name" value="GcvT/YgfZ_C"/>
</dbReference>
<dbReference type="Gene3D" id="3.50.50.60">
    <property type="entry name" value="FAD/NAD(P)-binding domain"/>
    <property type="match status" value="2"/>
</dbReference>
<dbReference type="SUPFAM" id="SSF101790">
    <property type="entry name" value="Aminomethyltransferase beta-barrel domain"/>
    <property type="match status" value="1"/>
</dbReference>
<dbReference type="InterPro" id="IPR006222">
    <property type="entry name" value="GCVT_N"/>
</dbReference>
<dbReference type="Gene3D" id="3.30.1360.120">
    <property type="entry name" value="Probable tRNA modification gtpase trme, domain 1"/>
    <property type="match status" value="1"/>
</dbReference>
<dbReference type="InterPro" id="IPR036188">
    <property type="entry name" value="FAD/NAD-bd_sf"/>
</dbReference>
<dbReference type="SUPFAM" id="SSF103025">
    <property type="entry name" value="Folate-binding domain"/>
    <property type="match status" value="1"/>
</dbReference>
<dbReference type="Gene3D" id="3.10.20.440">
    <property type="entry name" value="2Fe-2S iron-sulphur cluster binding domain, sarcosine oxidase, alpha subunit, N-terminal domain"/>
    <property type="match status" value="1"/>
</dbReference>
<dbReference type="NCBIfam" id="TIGR01372">
    <property type="entry name" value="soxA"/>
    <property type="match status" value="1"/>
</dbReference>
<dbReference type="PRINTS" id="PR00469">
    <property type="entry name" value="PNDRDTASEII"/>
</dbReference>
<dbReference type="SUPFAM" id="SSF51905">
    <property type="entry name" value="FAD/NAD(P)-binding domain"/>
    <property type="match status" value="2"/>
</dbReference>
<evidence type="ECO:0000259" key="5">
    <source>
        <dbReference type="Pfam" id="PF17806"/>
    </source>
</evidence>
<keyword evidence="7" id="KW-1185">Reference proteome</keyword>
<evidence type="ECO:0000256" key="1">
    <source>
        <dbReference type="ARBA" id="ARBA00008609"/>
    </source>
</evidence>
<evidence type="ECO:0000259" key="4">
    <source>
        <dbReference type="Pfam" id="PF08669"/>
    </source>
</evidence>
<dbReference type="InterPro" id="IPR027266">
    <property type="entry name" value="TrmE/GcvT-like"/>
</dbReference>
<dbReference type="InterPro" id="IPR041117">
    <property type="entry name" value="SoxA_A3"/>
</dbReference>
<dbReference type="Pfam" id="PF12831">
    <property type="entry name" value="FAD_oxidored"/>
    <property type="match status" value="1"/>
</dbReference>
<dbReference type="OrthoDB" id="5287468at2"/>
<dbReference type="EMBL" id="CP021404">
    <property type="protein sequence ID" value="ATI41814.1"/>
    <property type="molecule type" value="Genomic_DNA"/>
</dbReference>
<comment type="similarity">
    <text evidence="1">Belongs to the GcvT family.</text>
</comment>
<dbReference type="InterPro" id="IPR006277">
    <property type="entry name" value="Sarcosine_oxidase_asu"/>
</dbReference>
<dbReference type="Pfam" id="PF01571">
    <property type="entry name" value="GCV_T"/>
    <property type="match status" value="1"/>
</dbReference>
<dbReference type="PIRSF" id="PIRSF037980">
    <property type="entry name" value="SoxA"/>
    <property type="match status" value="1"/>
</dbReference>
<sequence length="1000" mass="107929">MSGPFRHASRGRIDRGTQVRFTFDGAEITGHPGDTVASALLAHGVHLVGRSFKYHRPRGILTAGSEEPNALIRTSRAGDAARAEPNTRATLQELRAGLVCESQNRWPSLRHDVGEINDRLHPLLSTGFYYKTFMWPKSFWDRVYEPLIRASAGLGRAPTQADPDKYASRFHHCDLLVVGAGPAGLMAARAAARAGLEVTLVDESAEPGGALLSEPHLRIDGAPAWDWLAATLAELRDLGVQIMCRTTAIGYYHQNMIGLCQRLSDHLEPAPADLPRERLWRVRAAQVVLAQGALEQPLVFDGNDRPGILLAGAAQVYLNRYGVLPGRRAAVVTSHDSAWHAAFDLADAGVVIGAIADTRSTPPQDLMAEALARGMQVLAGYVPVSSRGRRRVTGMRFASWDGIDLTGDAQDVECDCVLMSGGWTPSLHLFSHTRNTLRWDEATATYLPDTTLEAAQVAGAGRGIWGTAAALEDGAQAGLRAAQALGHEGSAEAVIVTGDRTGGGAPLRDLPGAARGRAFVDFQNDVTAKDLRQAVSEGMRSIEHVKRYTTNGMATDQGKMSNINGLRIASDALGKAAPQVGLTTFRPPYTPTTFGAFTGYRRGPLFQATRKTPIDPWACAQGAVFEPVAQWRRARYFPQGGEDMHAAVARECRTTRAGAGMFDASTLGKIEVVGPDALTFLDRLYTNPLTKLGVGRCRYALMLGEDGYIRDDGIIARIDEDRCHVTTTTGGAARVLAMMEDYLQTEWPDLRVWLTSVTEEWATIAINGPAARGLIAPFVEGLDIAPEAFAHMAVGTCRFDGVRCRLMRVSFTGEPGFEINIPARHAQQVWEALHLAGANADAPFCVYGTETMHVLRAEKGYIIVGQDTDGTVTPQDAGLGWAVGGNKDDFVGKRSLSREDMASAGRKHLVGLDLLDGGPALEEGAQIVLDPDQPIPMKMEGHVTSAYDSATVGRPIALALLANGRHMMGREVYLPMPDGVRRARVTGTVWIDPDNERLNT</sequence>
<dbReference type="Pfam" id="PF17806">
    <property type="entry name" value="SO_alpha_A3"/>
    <property type="match status" value="1"/>
</dbReference>
<dbReference type="InterPro" id="IPR041854">
    <property type="entry name" value="BFD-like_2Fe2S-bd_dom_sf"/>
</dbReference>
<protein>
    <submittedName>
        <fullName evidence="6">Sarcosine oxidase subunit alpha</fullName>
    </submittedName>
</protein>
<dbReference type="KEGG" id="cmag:CBW24_07255"/>
<evidence type="ECO:0000259" key="3">
    <source>
        <dbReference type="Pfam" id="PF01571"/>
    </source>
</evidence>
<dbReference type="PRINTS" id="PR00368">
    <property type="entry name" value="FADPNR"/>
</dbReference>
<dbReference type="GO" id="GO:0046653">
    <property type="term" value="P:tetrahydrofolate metabolic process"/>
    <property type="evidence" value="ECO:0007669"/>
    <property type="project" value="InterPro"/>
</dbReference>
<dbReference type="Gene3D" id="1.10.10.1100">
    <property type="entry name" value="BFD-like [2Fe-2S]-binding domain"/>
    <property type="match status" value="1"/>
</dbReference>
<proteinExistence type="inferred from homology"/>
<feature type="domain" description="SoxA A3" evidence="5">
    <location>
        <begin position="516"/>
        <end position="597"/>
    </location>
</feature>
<evidence type="ECO:0000256" key="2">
    <source>
        <dbReference type="ARBA" id="ARBA00023002"/>
    </source>
</evidence>
<keyword evidence="2" id="KW-0560">Oxidoreductase</keyword>